<dbReference type="AlphaFoldDB" id="A0A109IFK0"/>
<evidence type="ECO:0000256" key="2">
    <source>
        <dbReference type="SAM" id="SignalP"/>
    </source>
</evidence>
<dbReference type="Proteomes" id="UP000198226">
    <property type="component" value="Chromosome I"/>
</dbReference>
<dbReference type="PROSITE" id="PS51257">
    <property type="entry name" value="PROKAR_LIPOPROTEIN"/>
    <property type="match status" value="1"/>
</dbReference>
<proteinExistence type="predicted"/>
<sequence length="172" mass="17858">MHRSSATAFTLAVLVVLAAGCADDTDTDTDTDAAPGPSATVTATGEATPDAVVPTTATASPTTGSALNTTQVCRAVDQLIIDGSRQIVADSTAATREELTPEQLNGKLKGRLSRLADDVRGQARRAQDARIKKLIDDTAAKIDDGAAAKSPASWMGKEFVDIPPRLTRDCHA</sequence>
<keyword evidence="4" id="KW-1185">Reference proteome</keyword>
<dbReference type="RefSeq" id="WP_067315245.1">
    <property type="nucleotide sequence ID" value="NZ_LRMV01000261.1"/>
</dbReference>
<evidence type="ECO:0000256" key="1">
    <source>
        <dbReference type="SAM" id="MobiDB-lite"/>
    </source>
</evidence>
<feature type="signal peptide" evidence="2">
    <location>
        <begin position="1"/>
        <end position="18"/>
    </location>
</feature>
<dbReference type="OrthoDB" id="3398919at2"/>
<dbReference type="EMBL" id="LT607752">
    <property type="protein sequence ID" value="SCG65870.1"/>
    <property type="molecule type" value="Genomic_DNA"/>
</dbReference>
<protein>
    <submittedName>
        <fullName evidence="3">Uncharacterized protein</fullName>
    </submittedName>
</protein>
<organism evidence="3 4">
    <name type="scientific">Micromonospora rifamycinica</name>
    <dbReference type="NCBI Taxonomy" id="291594"/>
    <lineage>
        <taxon>Bacteria</taxon>
        <taxon>Bacillati</taxon>
        <taxon>Actinomycetota</taxon>
        <taxon>Actinomycetes</taxon>
        <taxon>Micromonosporales</taxon>
        <taxon>Micromonosporaceae</taxon>
        <taxon>Micromonospora</taxon>
    </lineage>
</organism>
<evidence type="ECO:0000313" key="4">
    <source>
        <dbReference type="Proteomes" id="UP000198226"/>
    </source>
</evidence>
<accession>A0A109IFK0</accession>
<feature type="compositionally biased region" description="Low complexity" evidence="1">
    <location>
        <begin position="47"/>
        <end position="65"/>
    </location>
</feature>
<name>A0A109IFK0_9ACTN</name>
<reference evidence="4" key="1">
    <citation type="submission" date="2016-06" db="EMBL/GenBank/DDBJ databases">
        <authorList>
            <person name="Varghese N."/>
            <person name="Submissions Spin"/>
        </authorList>
    </citation>
    <scope>NUCLEOTIDE SEQUENCE [LARGE SCALE GENOMIC DNA]</scope>
    <source>
        <strain evidence="4">DSM 44983</strain>
    </source>
</reference>
<keyword evidence="2" id="KW-0732">Signal</keyword>
<gene>
    <name evidence="3" type="ORF">GA0070623_3156</name>
</gene>
<feature type="region of interest" description="Disordered" evidence="1">
    <location>
        <begin position="26"/>
        <end position="65"/>
    </location>
</feature>
<feature type="chain" id="PRO_5039276966" evidence="2">
    <location>
        <begin position="19"/>
        <end position="172"/>
    </location>
</feature>
<evidence type="ECO:0000313" key="3">
    <source>
        <dbReference type="EMBL" id="SCG65870.1"/>
    </source>
</evidence>